<evidence type="ECO:0008006" key="3">
    <source>
        <dbReference type="Google" id="ProtNLM"/>
    </source>
</evidence>
<dbReference type="InterPro" id="IPR052895">
    <property type="entry name" value="HetReg/Transcr_Mod"/>
</dbReference>
<dbReference type="Pfam" id="PF26639">
    <property type="entry name" value="Het-6_barrel"/>
    <property type="match status" value="1"/>
</dbReference>
<evidence type="ECO:0000313" key="1">
    <source>
        <dbReference type="EMBL" id="KAK0616527.1"/>
    </source>
</evidence>
<reference evidence="1" key="1">
    <citation type="submission" date="2023-06" db="EMBL/GenBank/DDBJ databases">
        <title>Genome-scale phylogeny and comparative genomics of the fungal order Sordariales.</title>
        <authorList>
            <consortium name="Lawrence Berkeley National Laboratory"/>
            <person name="Hensen N."/>
            <person name="Bonometti L."/>
            <person name="Westerberg I."/>
            <person name="Brannstrom I.O."/>
            <person name="Guillou S."/>
            <person name="Cros-Aarteil S."/>
            <person name="Calhoun S."/>
            <person name="Haridas S."/>
            <person name="Kuo A."/>
            <person name="Mondo S."/>
            <person name="Pangilinan J."/>
            <person name="Riley R."/>
            <person name="Labutti K."/>
            <person name="Andreopoulos B."/>
            <person name="Lipzen A."/>
            <person name="Chen C."/>
            <person name="Yanf M."/>
            <person name="Daum C."/>
            <person name="Ng V."/>
            <person name="Clum A."/>
            <person name="Steindorff A."/>
            <person name="Ohm R."/>
            <person name="Martin F."/>
            <person name="Silar P."/>
            <person name="Natvig D."/>
            <person name="Lalanne C."/>
            <person name="Gautier V."/>
            <person name="Ament-Velasquez S.L."/>
            <person name="Kruys A."/>
            <person name="Hutchinson M.I."/>
            <person name="Powell A.J."/>
            <person name="Barry K."/>
            <person name="Miller A.N."/>
            <person name="Grigoriev I.V."/>
            <person name="Debuchy R."/>
            <person name="Gladieux P."/>
            <person name="Thoren M.H."/>
            <person name="Johannesson H."/>
        </authorList>
    </citation>
    <scope>NUCLEOTIDE SEQUENCE</scope>
    <source>
        <strain evidence="1">CBS 606.72</strain>
    </source>
</reference>
<protein>
    <recommendedName>
        <fullName evidence="3">Heterokaryon incompatibility domain-containing protein</fullName>
    </recommendedName>
</protein>
<dbReference type="EMBL" id="JAULSU010000005">
    <property type="protein sequence ID" value="KAK0616527.1"/>
    <property type="molecule type" value="Genomic_DNA"/>
</dbReference>
<dbReference type="PANTHER" id="PTHR24148:SF73">
    <property type="entry name" value="HET DOMAIN PROTEIN (AFU_ORTHOLOGUE AFUA_8G01020)"/>
    <property type="match status" value="1"/>
</dbReference>
<proteinExistence type="predicted"/>
<evidence type="ECO:0000313" key="2">
    <source>
        <dbReference type="Proteomes" id="UP001175000"/>
    </source>
</evidence>
<dbReference type="AlphaFoldDB" id="A0AA39WJH8"/>
<sequence>MGDIYAAAAETVIWLGPEMGDEWIIRWLLKTLWPALSVSWNVRVARQALYDGMKSSLDRNHVSKTELEAINEYLGDLRLEDPTDPKTWMGIVATDFDRDRWEIYWITYFEFFAKRAWFHRCWVVQEAVLSKNATIAAGPIWDVTWEELGGFSAVVRALDIHNTIVGEEISKGYNPPGGTLNMSAWDIQYLREQVSKTGDGHEYAPLFAWKKLIWPSAMAARRRDATLAVDRIYSIVGLMKRVFPRELDGFTVDYESTARLVFTQFTKQAIERSGSLFHLAMVEDDPARDVGQVDLPSWVPNFCTVRWETPIYPARPIHSQISALDGNIRSPHVSDGRLVVSGVSLGKLRIASMHPREIDVRVNVASCFFILAGMDEIYAPTGEGRVEAVWRTMVMNQSGLQGEHHPARPRLMSGFRHFFLEGLALRVWDMEDKIASGRDVQGRIANSLEYLTTIVQGLKGDPRSFPTMEQIRVRAGRMRENTIAGRLEPLGVAAAKGCDAVPIREFYEAFTERIGPRKMFLTKSGLLGICNWCSKLTDELWLLDGGDLPYLLRPREDGTYTFMGSCYVHGGMEGELATDELRSSMREIAIV</sequence>
<organism evidence="1 2">
    <name type="scientific">Immersiella caudata</name>
    <dbReference type="NCBI Taxonomy" id="314043"/>
    <lineage>
        <taxon>Eukaryota</taxon>
        <taxon>Fungi</taxon>
        <taxon>Dikarya</taxon>
        <taxon>Ascomycota</taxon>
        <taxon>Pezizomycotina</taxon>
        <taxon>Sordariomycetes</taxon>
        <taxon>Sordariomycetidae</taxon>
        <taxon>Sordariales</taxon>
        <taxon>Lasiosphaeriaceae</taxon>
        <taxon>Immersiella</taxon>
    </lineage>
</organism>
<dbReference type="Proteomes" id="UP001175000">
    <property type="component" value="Unassembled WGS sequence"/>
</dbReference>
<gene>
    <name evidence="1" type="ORF">B0T14DRAFT_523329</name>
</gene>
<accession>A0AA39WJH8</accession>
<keyword evidence="2" id="KW-1185">Reference proteome</keyword>
<comment type="caution">
    <text evidence="1">The sequence shown here is derived from an EMBL/GenBank/DDBJ whole genome shotgun (WGS) entry which is preliminary data.</text>
</comment>
<dbReference type="PANTHER" id="PTHR24148">
    <property type="entry name" value="ANKYRIN REPEAT DOMAIN-CONTAINING PROTEIN 39 HOMOLOG-RELATED"/>
    <property type="match status" value="1"/>
</dbReference>
<name>A0AA39WJH8_9PEZI</name>